<dbReference type="GO" id="GO:0003824">
    <property type="term" value="F:catalytic activity"/>
    <property type="evidence" value="ECO:0007669"/>
    <property type="project" value="UniProtKB-KW"/>
</dbReference>
<gene>
    <name evidence="4" type="primary">pol</name>
    <name evidence="4" type="ORF">CR513_51444</name>
</gene>
<keyword evidence="5" id="KW-1185">Reference proteome</keyword>
<reference evidence="4" key="1">
    <citation type="submission" date="2018-05" db="EMBL/GenBank/DDBJ databases">
        <title>Draft genome of Mucuna pruriens seed.</title>
        <authorList>
            <person name="Nnadi N.E."/>
            <person name="Vos R."/>
            <person name="Hasami M.H."/>
            <person name="Devisetty U.K."/>
            <person name="Aguiy J.C."/>
        </authorList>
    </citation>
    <scope>NUCLEOTIDE SEQUENCE [LARGE SCALE GENOMIC DNA]</scope>
    <source>
        <strain evidence="4">JCA_2017</strain>
    </source>
</reference>
<evidence type="ECO:0000313" key="5">
    <source>
        <dbReference type="Proteomes" id="UP000257109"/>
    </source>
</evidence>
<dbReference type="EMBL" id="QJKJ01012105">
    <property type="protein sequence ID" value="RDX69441.1"/>
    <property type="molecule type" value="Genomic_DNA"/>
</dbReference>
<dbReference type="PANTHER" id="PTHR37984">
    <property type="entry name" value="PROTEIN CBG26694"/>
    <property type="match status" value="1"/>
</dbReference>
<dbReference type="SUPFAM" id="SSF56672">
    <property type="entry name" value="DNA/RNA polymerases"/>
    <property type="match status" value="1"/>
</dbReference>
<dbReference type="Pfam" id="PF00078">
    <property type="entry name" value="RVT_1"/>
    <property type="match status" value="1"/>
</dbReference>
<dbReference type="Gene3D" id="3.30.70.270">
    <property type="match status" value="2"/>
</dbReference>
<evidence type="ECO:0000259" key="2">
    <source>
        <dbReference type="Pfam" id="PF00078"/>
    </source>
</evidence>
<dbReference type="InterPro" id="IPR043502">
    <property type="entry name" value="DNA/RNA_pol_sf"/>
</dbReference>
<dbReference type="InterPro" id="IPR000477">
    <property type="entry name" value="RT_dom"/>
</dbReference>
<dbReference type="AlphaFoldDB" id="A0A371ETR4"/>
<dbReference type="PANTHER" id="PTHR37984:SF5">
    <property type="entry name" value="PROTEIN NYNRIN-LIKE"/>
    <property type="match status" value="1"/>
</dbReference>
<protein>
    <submittedName>
        <fullName evidence="4">Retrovirus-related Pol polyprotein from transposon 17.6</fullName>
    </submittedName>
</protein>
<feature type="non-terminal residue" evidence="4">
    <location>
        <position position="1"/>
    </location>
</feature>
<name>A0A371ETR4_MUCPR</name>
<dbReference type="CDD" id="cd01647">
    <property type="entry name" value="RT_LTR"/>
    <property type="match status" value="1"/>
</dbReference>
<dbReference type="InterPro" id="IPR041577">
    <property type="entry name" value="RT_RNaseH_2"/>
</dbReference>
<dbReference type="Proteomes" id="UP000257109">
    <property type="component" value="Unassembled WGS sequence"/>
</dbReference>
<feature type="domain" description="Reverse transcriptase" evidence="2">
    <location>
        <begin position="90"/>
        <end position="239"/>
    </location>
</feature>
<dbReference type="FunFam" id="3.30.70.270:FF:000020">
    <property type="entry name" value="Transposon Tf2-6 polyprotein-like Protein"/>
    <property type="match status" value="1"/>
</dbReference>
<evidence type="ECO:0000256" key="1">
    <source>
        <dbReference type="ARBA" id="ARBA00023268"/>
    </source>
</evidence>
<dbReference type="CDD" id="cd09274">
    <property type="entry name" value="RNase_HI_RT_Ty3"/>
    <property type="match status" value="1"/>
</dbReference>
<dbReference type="Pfam" id="PF17919">
    <property type="entry name" value="RT_RNaseH_2"/>
    <property type="match status" value="1"/>
</dbReference>
<keyword evidence="1" id="KW-0511">Multifunctional enzyme</keyword>
<feature type="domain" description="Reverse transcriptase/retrotransposon-derived protein RNase H-like" evidence="3">
    <location>
        <begin position="298"/>
        <end position="391"/>
    </location>
</feature>
<evidence type="ECO:0000259" key="3">
    <source>
        <dbReference type="Pfam" id="PF17919"/>
    </source>
</evidence>
<organism evidence="4 5">
    <name type="scientific">Mucuna pruriens</name>
    <name type="common">Velvet bean</name>
    <name type="synonym">Dolichos pruriens</name>
    <dbReference type="NCBI Taxonomy" id="157652"/>
    <lineage>
        <taxon>Eukaryota</taxon>
        <taxon>Viridiplantae</taxon>
        <taxon>Streptophyta</taxon>
        <taxon>Embryophyta</taxon>
        <taxon>Tracheophyta</taxon>
        <taxon>Spermatophyta</taxon>
        <taxon>Magnoliopsida</taxon>
        <taxon>eudicotyledons</taxon>
        <taxon>Gunneridae</taxon>
        <taxon>Pentapetalae</taxon>
        <taxon>rosids</taxon>
        <taxon>fabids</taxon>
        <taxon>Fabales</taxon>
        <taxon>Fabaceae</taxon>
        <taxon>Papilionoideae</taxon>
        <taxon>50 kb inversion clade</taxon>
        <taxon>NPAAA clade</taxon>
        <taxon>indigoferoid/millettioid clade</taxon>
        <taxon>Phaseoleae</taxon>
        <taxon>Mucuna</taxon>
    </lineage>
</organism>
<dbReference type="OrthoDB" id="10055717at2759"/>
<dbReference type="InterPro" id="IPR050951">
    <property type="entry name" value="Retrovirus_Pol_polyprotein"/>
</dbReference>
<sequence length="559" mass="64677">SVYTQPRPSEIISALSLPRATRPAPRRRSKRLEKHASSVIDMELHFSITYYCSWQPMQAHNFFKEQISNMCCIIGLRTCNEMCDFTKPINNNKYIKLNQATHKDHFPLPFLDQVLDKLAGKSHYCFLDGYSRYMQIHIAPEDQHKTTFTYPFGTFAYTRMSFGLCNAPSTFQRCMLSIFSNLLEDCMEVFMDNFIVYVNTFDARLGNLARVLKRCIETDLVLSFEKCHFMVVEGIVLGHLVDKAKIEIITSLPNPTSMREVLSFLGHAGFYRRFIKNFNKTALPLSKLLQKDVKFVFKKECIQAFEELKTRLTSTPILQEPNWELPFELMCDASNSALGVQDRVGGPAHIIAYASQTMDQAQINYTTIEKELLAIVFTLDKFRSYLLGSRVIEFDLEIGDKKGADNAVADHLSWIEHEFDPMPIRNDFPDEQLLRMDTSTPWFANMCNFIVASQFPLEASQLYKEKIKSDAKYYIWDNPYLWKRGSDHVIRRCIPDSEISSILHFLSCNSWRRPSWINSNSSKGIRLWVLLAHQFSRHPPIRLDLRAMPASRNSHESPT</sequence>
<dbReference type="InterPro" id="IPR043128">
    <property type="entry name" value="Rev_trsase/Diguanyl_cyclase"/>
</dbReference>
<feature type="non-terminal residue" evidence="4">
    <location>
        <position position="559"/>
    </location>
</feature>
<dbReference type="Gene3D" id="3.10.10.10">
    <property type="entry name" value="HIV Type 1 Reverse Transcriptase, subunit A, domain 1"/>
    <property type="match status" value="1"/>
</dbReference>
<proteinExistence type="predicted"/>
<accession>A0A371ETR4</accession>
<comment type="caution">
    <text evidence="4">The sequence shown here is derived from an EMBL/GenBank/DDBJ whole genome shotgun (WGS) entry which is preliminary data.</text>
</comment>
<evidence type="ECO:0000313" key="4">
    <source>
        <dbReference type="EMBL" id="RDX69441.1"/>
    </source>
</evidence>